<keyword evidence="22" id="KW-1185">Reference proteome</keyword>
<evidence type="ECO:0000256" key="3">
    <source>
        <dbReference type="ARBA" id="ARBA00022723"/>
    </source>
</evidence>
<dbReference type="GeneTree" id="ENSGT00940000161159"/>
<dbReference type="PROSITE" id="PS00546">
    <property type="entry name" value="CYSTEINE_SWITCH"/>
    <property type="match status" value="1"/>
</dbReference>
<feature type="binding site" evidence="14">
    <location>
        <position position="325"/>
    </location>
    <ligand>
        <name>Ca(2+)</name>
        <dbReference type="ChEBI" id="CHEBI:29108"/>
        <label>4</label>
    </ligand>
</feature>
<dbReference type="GO" id="GO:0031012">
    <property type="term" value="C:extracellular matrix"/>
    <property type="evidence" value="ECO:0007669"/>
    <property type="project" value="InterPro"/>
</dbReference>
<keyword evidence="5" id="KW-0677">Repeat</keyword>
<dbReference type="Gene3D" id="3.40.390.10">
    <property type="entry name" value="Collagenase (Catalytic Domain)"/>
    <property type="match status" value="1"/>
</dbReference>
<evidence type="ECO:0000259" key="20">
    <source>
        <dbReference type="SMART" id="SM00235"/>
    </source>
</evidence>
<comment type="cofactor">
    <cofactor evidence="14">
        <name>Ca(2+)</name>
        <dbReference type="ChEBI" id="CHEBI:29108"/>
    </cofactor>
    <text evidence="14">Can bind about 5 Ca(2+) ions per subunit.</text>
</comment>
<evidence type="ECO:0000256" key="12">
    <source>
        <dbReference type="PIRSR" id="PIRSR001191-1"/>
    </source>
</evidence>
<keyword evidence="6" id="KW-0378">Hydrolase</keyword>
<dbReference type="InterPro" id="IPR033739">
    <property type="entry name" value="M10A_MMP"/>
</dbReference>
<feature type="binding site" evidence="14">
    <location>
        <position position="174"/>
    </location>
    <ligand>
        <name>Ca(2+)</name>
        <dbReference type="ChEBI" id="CHEBI:29108"/>
        <label>3</label>
    </ligand>
</feature>
<feature type="binding site" evidence="14">
    <location>
        <position position="196"/>
    </location>
    <ligand>
        <name>Ca(2+)</name>
        <dbReference type="ChEBI" id="CHEBI:29108"/>
        <label>3</label>
    </ligand>
</feature>
<feature type="binding site" evidence="14">
    <location>
        <position position="418"/>
    </location>
    <ligand>
        <name>Ca(2+)</name>
        <dbReference type="ChEBI" id="CHEBI:29108"/>
        <label>5</label>
    </ligand>
</feature>
<dbReference type="InParanoid" id="G1KXX7"/>
<dbReference type="CDD" id="cd00094">
    <property type="entry name" value="HX"/>
    <property type="match status" value="1"/>
</dbReference>
<dbReference type="KEGG" id="acs:100553238"/>
<dbReference type="SUPFAM" id="SSF47090">
    <property type="entry name" value="PGBD-like"/>
    <property type="match status" value="1"/>
</dbReference>
<evidence type="ECO:0000256" key="14">
    <source>
        <dbReference type="PIRSR" id="PIRSR621190-2"/>
    </source>
</evidence>
<keyword evidence="2" id="KW-0645">Protease</keyword>
<evidence type="ECO:0000256" key="11">
    <source>
        <dbReference type="ARBA" id="ARBA00023157"/>
    </source>
</evidence>
<dbReference type="STRING" id="28377.ENSACAP00000020451"/>
<comment type="cofactor">
    <cofactor evidence="14">
        <name>Zn(2+)</name>
        <dbReference type="ChEBI" id="CHEBI:29105"/>
    </cofactor>
    <text evidence="14">Binds 2 Zn(2+) ions per subunit.</text>
</comment>
<dbReference type="PANTHER" id="PTHR10201:SF115">
    <property type="entry name" value="MATRIX METALLOPROTEINASE-27"/>
    <property type="match status" value="1"/>
</dbReference>
<feature type="binding site" evidence="14">
    <location>
        <position position="273"/>
    </location>
    <ligand>
        <name>Zn(2+)</name>
        <dbReference type="ChEBI" id="CHEBI:29105"/>
        <label>2</label>
        <note>catalytic</note>
    </ligand>
</feature>
<keyword evidence="4 19" id="KW-0732">Signal</keyword>
<feature type="binding site" evidence="14">
    <location>
        <position position="121"/>
    </location>
    <ligand>
        <name>Ca(2+)</name>
        <dbReference type="ChEBI" id="CHEBI:29108"/>
        <label>1</label>
    </ligand>
</feature>
<feature type="binding site" evidence="14">
    <location>
        <position position="194"/>
    </location>
    <ligand>
        <name>Zn(2+)</name>
        <dbReference type="ChEBI" id="CHEBI:29105"/>
        <label>1</label>
    </ligand>
</feature>
<dbReference type="Pfam" id="PF00413">
    <property type="entry name" value="Peptidase_M10"/>
    <property type="match status" value="1"/>
</dbReference>
<dbReference type="Ensembl" id="ENSACAT00000026338.3">
    <property type="protein sequence ID" value="ENSACAP00000020451.2"/>
    <property type="gene ID" value="ENSACAG00000025988.3"/>
</dbReference>
<evidence type="ECO:0000256" key="19">
    <source>
        <dbReference type="SAM" id="SignalP"/>
    </source>
</evidence>
<dbReference type="eggNOG" id="KOG1565">
    <property type="taxonomic scope" value="Eukaryota"/>
</dbReference>
<feature type="binding site" description="in inhibited form" evidence="14">
    <location>
        <position position="91"/>
    </location>
    <ligand>
        <name>Zn(2+)</name>
        <dbReference type="ChEBI" id="CHEBI:29105"/>
        <label>2</label>
        <note>catalytic</note>
    </ligand>
</feature>
<feature type="repeat" description="Hemopexin" evidence="18">
    <location>
        <begin position="315"/>
        <end position="364"/>
    </location>
</feature>
<feature type="repeat" description="Hemopexin" evidence="18">
    <location>
        <begin position="461"/>
        <end position="504"/>
    </location>
</feature>
<feature type="repeat" description="Hemopexin" evidence="18">
    <location>
        <begin position="365"/>
        <end position="410"/>
    </location>
</feature>
<evidence type="ECO:0000256" key="16">
    <source>
        <dbReference type="PIRSR" id="PIRSR621190-4"/>
    </source>
</evidence>
<gene>
    <name evidence="21" type="primary">MMP27</name>
</gene>
<feature type="binding site" evidence="14">
    <location>
        <position position="165"/>
    </location>
    <ligand>
        <name>Zn(2+)</name>
        <dbReference type="ChEBI" id="CHEBI:29105"/>
        <label>1</label>
    </ligand>
</feature>
<dbReference type="SMART" id="SM00235">
    <property type="entry name" value="ZnMc"/>
    <property type="match status" value="1"/>
</dbReference>
<dbReference type="InterPro" id="IPR021158">
    <property type="entry name" value="Pept_M10A_Zn_BS"/>
</dbReference>
<dbReference type="SMART" id="SM00120">
    <property type="entry name" value="HX"/>
    <property type="match status" value="4"/>
</dbReference>
<dbReference type="MEROPS" id="M10.027"/>
<feature type="binding site" evidence="13">
    <location>
        <position position="259"/>
    </location>
    <ligand>
        <name>Zn(2+)</name>
        <dbReference type="ChEBI" id="CHEBI:29105"/>
        <label>2</label>
        <note>catalytic</note>
    </ligand>
</feature>
<name>G1KXX7_ANOCA</name>
<dbReference type="Proteomes" id="UP000001646">
    <property type="component" value="Chromosome 3"/>
</dbReference>
<dbReference type="Pfam" id="PF01471">
    <property type="entry name" value="PG_binding_1"/>
    <property type="match status" value="1"/>
</dbReference>
<reference evidence="21" key="2">
    <citation type="submission" date="2025-08" db="UniProtKB">
        <authorList>
            <consortium name="Ensembl"/>
        </authorList>
    </citation>
    <scope>IDENTIFICATION</scope>
</reference>
<dbReference type="PRINTS" id="PR00138">
    <property type="entry name" value="MATRIXIN"/>
</dbReference>
<dbReference type="CDD" id="cd04278">
    <property type="entry name" value="ZnMc_MMP"/>
    <property type="match status" value="1"/>
</dbReference>
<feature type="chain" id="PRO_5016879852" evidence="19">
    <location>
        <begin position="17"/>
        <end position="504"/>
    </location>
</feature>
<evidence type="ECO:0000256" key="10">
    <source>
        <dbReference type="ARBA" id="ARBA00023145"/>
    </source>
</evidence>
<dbReference type="InterPro" id="IPR036365">
    <property type="entry name" value="PGBD-like_sf"/>
</dbReference>
<evidence type="ECO:0000256" key="4">
    <source>
        <dbReference type="ARBA" id="ARBA00022729"/>
    </source>
</evidence>
<feature type="disulfide bond" evidence="15">
    <location>
        <begin position="318"/>
        <end position="504"/>
    </location>
</feature>
<protein>
    <submittedName>
        <fullName evidence="21">Matrix metallopeptidase 27</fullName>
    </submittedName>
</protein>
<accession>G1KXX7</accession>
<dbReference type="GO" id="GO:0006508">
    <property type="term" value="P:proteolysis"/>
    <property type="evidence" value="ECO:0007669"/>
    <property type="project" value="UniProtKB-KW"/>
</dbReference>
<keyword evidence="8 14" id="KW-0106">Calcium</keyword>
<keyword evidence="11 15" id="KW-1015">Disulfide bond</keyword>
<keyword evidence="9" id="KW-0482">Metalloprotease</keyword>
<dbReference type="Pfam" id="PF00045">
    <property type="entry name" value="Hemopexin"/>
    <property type="match status" value="4"/>
</dbReference>
<evidence type="ECO:0000256" key="5">
    <source>
        <dbReference type="ARBA" id="ARBA00022737"/>
    </source>
</evidence>
<dbReference type="PIRSF" id="PIRSF001191">
    <property type="entry name" value="Peptidase_M10A_matrix"/>
    <property type="match status" value="1"/>
</dbReference>
<dbReference type="PROSITE" id="PS00024">
    <property type="entry name" value="HEMOPEXIN"/>
    <property type="match status" value="1"/>
</dbReference>
<dbReference type="InterPro" id="IPR021190">
    <property type="entry name" value="Pept_M10A"/>
</dbReference>
<feature type="signal peptide" evidence="19">
    <location>
        <begin position="1"/>
        <end position="16"/>
    </location>
</feature>
<organism evidence="21 22">
    <name type="scientific">Anolis carolinensis</name>
    <name type="common">Green anole</name>
    <name type="synonym">American chameleon</name>
    <dbReference type="NCBI Taxonomy" id="28377"/>
    <lineage>
        <taxon>Eukaryota</taxon>
        <taxon>Metazoa</taxon>
        <taxon>Chordata</taxon>
        <taxon>Craniata</taxon>
        <taxon>Vertebrata</taxon>
        <taxon>Euteleostomi</taxon>
        <taxon>Lepidosauria</taxon>
        <taxon>Squamata</taxon>
        <taxon>Bifurcata</taxon>
        <taxon>Unidentata</taxon>
        <taxon>Episquamata</taxon>
        <taxon>Toxicofera</taxon>
        <taxon>Iguania</taxon>
        <taxon>Dactyloidae</taxon>
        <taxon>Anolis</taxon>
    </lineage>
</organism>
<feature type="repeat" description="Hemopexin" evidence="18">
    <location>
        <begin position="412"/>
        <end position="460"/>
    </location>
</feature>
<evidence type="ECO:0000256" key="8">
    <source>
        <dbReference type="ARBA" id="ARBA00022837"/>
    </source>
</evidence>
<feature type="binding site" evidence="14">
    <location>
        <position position="181"/>
    </location>
    <ligand>
        <name>Zn(2+)</name>
        <dbReference type="ChEBI" id="CHEBI:29105"/>
        <label>1</label>
    </ligand>
</feature>
<dbReference type="PROSITE" id="PS51642">
    <property type="entry name" value="HEMOPEXIN_2"/>
    <property type="match status" value="4"/>
</dbReference>
<feature type="binding site" evidence="14">
    <location>
        <position position="465"/>
    </location>
    <ligand>
        <name>Ca(2+)</name>
        <dbReference type="ChEBI" id="CHEBI:29108"/>
        <label>4</label>
    </ligand>
</feature>
<evidence type="ECO:0000256" key="9">
    <source>
        <dbReference type="ARBA" id="ARBA00023049"/>
    </source>
</evidence>
<comment type="similarity">
    <text evidence="1">Belongs to the peptidase M10A family.</text>
</comment>
<feature type="active site" evidence="12">
    <location>
        <position position="256"/>
    </location>
</feature>
<feature type="binding site" evidence="13">
    <location>
        <position position="265"/>
    </location>
    <ligand>
        <name>Zn(2+)</name>
        <dbReference type="ChEBI" id="CHEBI:29105"/>
        <label>2</label>
        <note>catalytic</note>
    </ligand>
</feature>
<dbReference type="InterPro" id="IPR036375">
    <property type="entry name" value="Hemopexin-like_dom_sf"/>
</dbReference>
<feature type="binding site" evidence="14">
    <location>
        <position position="199"/>
    </location>
    <ligand>
        <name>Ca(2+)</name>
        <dbReference type="ChEBI" id="CHEBI:29108"/>
        <label>3</label>
    </ligand>
</feature>
<reference evidence="21 22" key="1">
    <citation type="submission" date="2009-12" db="EMBL/GenBank/DDBJ databases">
        <title>The Genome Sequence of Anolis carolinensis (Green Anole Lizard).</title>
        <authorList>
            <consortium name="The Genome Sequencing Platform"/>
            <person name="Di Palma F."/>
            <person name="Alfoldi J."/>
            <person name="Heiman D."/>
            <person name="Young S."/>
            <person name="Grabherr M."/>
            <person name="Johnson J."/>
            <person name="Lander E.S."/>
            <person name="Lindblad-Toh K."/>
        </authorList>
    </citation>
    <scope>NUCLEOTIDE SEQUENCE [LARGE SCALE GENOMIC DNA]</scope>
    <source>
        <strain evidence="21 22">JBL SC #1</strain>
    </source>
</reference>
<dbReference type="SUPFAM" id="SSF55486">
    <property type="entry name" value="Metalloproteases ('zincins'), catalytic domain"/>
    <property type="match status" value="1"/>
</dbReference>
<dbReference type="GO" id="GO:0004222">
    <property type="term" value="F:metalloendopeptidase activity"/>
    <property type="evidence" value="ECO:0000318"/>
    <property type="project" value="GO_Central"/>
</dbReference>
<evidence type="ECO:0000256" key="13">
    <source>
        <dbReference type="PIRSR" id="PIRSR001191-2"/>
    </source>
</evidence>
<sequence length="504" mass="58250">MKSLPFLLLCVGFSFGLPILSQTRGDNQDIHLAQKFLSQFYEQEHEPGQRGLRSNTYTFLDKIQQMQRFYRLNVTGKLDDDTLEVMQQPRCGVPDVGQYVLASPGWKKNKLTYRIVNYTPDMRQADVATAIQKAFEVWSAVTPLTFRRVHKERADITIEFATRVHGRCPRHFDGPLGVLGHAFPPNNPFRGNIHFDEDESWTARLAAKRRSTNYLGTLADDVINPAMKKVSELHSPMFPLHYTTVEFNLWLVAAHEIGHALGLAHSDDPRALMYPNYKPIDPEDFLLSQDDIEGIQAIYGPSLNPPKSPVKPTQPEACDPKLSFDAITTLRREILFLKGRHLWRVFPSRSEVDLELISTFWPFLPSNIEAAYENMNDQVFFFKDNHFWMISGFQMQPGYPKTIGNFGFPQNIKKIDAALFDRNTGKTYFFIGAHYWRYDENRQSMDAEYPRKIEDDFPAIGQQVDAAFQHNGLFYFFHGSKQWEFDPNEKRVIRAMESNSWLNC</sequence>
<evidence type="ECO:0000256" key="17">
    <source>
        <dbReference type="PIRSR" id="PIRSR621190-5"/>
    </source>
</evidence>
<dbReference type="GO" id="GO:0005783">
    <property type="term" value="C:endoplasmic reticulum"/>
    <property type="evidence" value="ECO:0007669"/>
    <property type="project" value="Ensembl"/>
</dbReference>
<feature type="binding site" evidence="14">
    <location>
        <position position="155"/>
    </location>
    <ligand>
        <name>Ca(2+)</name>
        <dbReference type="ChEBI" id="CHEBI:29108"/>
        <label>2</label>
    </ligand>
</feature>
<dbReference type="InterPro" id="IPR018486">
    <property type="entry name" value="Hemopexin_CS"/>
</dbReference>
<dbReference type="Gene3D" id="2.110.10.10">
    <property type="entry name" value="Hemopexin-like domain"/>
    <property type="match status" value="1"/>
</dbReference>
<feature type="binding site" evidence="13">
    <location>
        <position position="255"/>
    </location>
    <ligand>
        <name>Zn(2+)</name>
        <dbReference type="ChEBI" id="CHEBI:29105"/>
        <label>2</label>
        <note>catalytic</note>
    </ligand>
</feature>
<keyword evidence="3 13" id="KW-0479">Metal-binding</keyword>
<proteinExistence type="inferred from homology"/>
<keyword evidence="10" id="KW-0865">Zymogen</keyword>
<evidence type="ECO:0000256" key="7">
    <source>
        <dbReference type="ARBA" id="ARBA00022833"/>
    </source>
</evidence>
<dbReference type="GO" id="GO:0030198">
    <property type="term" value="P:extracellular matrix organization"/>
    <property type="evidence" value="ECO:0000318"/>
    <property type="project" value="GO_Central"/>
</dbReference>
<dbReference type="InterPro" id="IPR001818">
    <property type="entry name" value="Pept_M10_metallopeptidase"/>
</dbReference>
<dbReference type="InterPro" id="IPR018487">
    <property type="entry name" value="Hemopexin-like_repeat"/>
</dbReference>
<dbReference type="HOGENOM" id="CLU_015489_6_0_1"/>
<dbReference type="OrthoDB" id="406838at2759"/>
<feature type="binding site" evidence="14">
    <location>
        <position position="327"/>
    </location>
    <ligand>
        <name>Ca(2+)</name>
        <dbReference type="ChEBI" id="CHEBI:29108"/>
        <label>5</label>
    </ligand>
</feature>
<dbReference type="PANTHER" id="PTHR10201">
    <property type="entry name" value="MATRIX METALLOPROTEINASE"/>
    <property type="match status" value="1"/>
</dbReference>
<keyword evidence="7 13" id="KW-0862">Zinc</keyword>
<reference evidence="21" key="3">
    <citation type="submission" date="2025-09" db="UniProtKB">
        <authorList>
            <consortium name="Ensembl"/>
        </authorList>
    </citation>
    <scope>IDENTIFICATION</scope>
</reference>
<dbReference type="InterPro" id="IPR006026">
    <property type="entry name" value="Peptidase_Metallo"/>
</dbReference>
<evidence type="ECO:0000256" key="15">
    <source>
        <dbReference type="PIRSR" id="PIRSR621190-3"/>
    </source>
</evidence>
<evidence type="ECO:0000313" key="21">
    <source>
        <dbReference type="Ensembl" id="ENSACAP00000020451.2"/>
    </source>
</evidence>
<dbReference type="GeneID" id="100553238"/>
<dbReference type="SUPFAM" id="SSF50923">
    <property type="entry name" value="Hemopexin-like domain"/>
    <property type="match status" value="1"/>
</dbReference>
<evidence type="ECO:0000313" key="22">
    <source>
        <dbReference type="Proteomes" id="UP000001646"/>
    </source>
</evidence>
<evidence type="ECO:0000256" key="6">
    <source>
        <dbReference type="ARBA" id="ARBA00022801"/>
    </source>
</evidence>
<dbReference type="InterPro" id="IPR002477">
    <property type="entry name" value="Peptidoglycan-bd-like"/>
</dbReference>
<dbReference type="InterPro" id="IPR024079">
    <property type="entry name" value="MetalloPept_cat_dom_sf"/>
</dbReference>
<dbReference type="InterPro" id="IPR000585">
    <property type="entry name" value="Hemopexin-like_dom"/>
</dbReference>
<evidence type="ECO:0000256" key="2">
    <source>
        <dbReference type="ARBA" id="ARBA00022670"/>
    </source>
</evidence>
<dbReference type="GO" id="GO:0030574">
    <property type="term" value="P:collagen catabolic process"/>
    <property type="evidence" value="ECO:0000318"/>
    <property type="project" value="GO_Central"/>
</dbReference>
<feature type="modified residue" description="Phosphotyrosine; by PKDCC" evidence="16">
    <location>
        <position position="399"/>
    </location>
</feature>
<dbReference type="Bgee" id="ENSACAG00000025988">
    <property type="expression patterns" value="Expressed in adrenal gland and 6 other cell types or tissues"/>
</dbReference>
<feature type="binding site" evidence="14">
    <location>
        <position position="371"/>
    </location>
    <ligand>
        <name>Ca(2+)</name>
        <dbReference type="ChEBI" id="CHEBI:29108"/>
        <label>5</label>
    </ligand>
</feature>
<feature type="binding site" evidence="14">
    <location>
        <position position="173"/>
    </location>
    <ligand>
        <name>Ca(2+)</name>
        <dbReference type="ChEBI" id="CHEBI:29108"/>
        <label>3</label>
    </ligand>
</feature>
<evidence type="ECO:0000256" key="1">
    <source>
        <dbReference type="ARBA" id="ARBA00010370"/>
    </source>
</evidence>
<dbReference type="AlphaFoldDB" id="G1KXX7"/>
<feature type="binding site" evidence="14">
    <location>
        <position position="199"/>
    </location>
    <ligand>
        <name>Ca(2+)</name>
        <dbReference type="ChEBI" id="CHEBI:29108"/>
        <label>1</label>
    </ligand>
</feature>
<feature type="short sequence motif" description="Cysteine switch" evidence="17">
    <location>
        <begin position="89"/>
        <end position="96"/>
    </location>
</feature>
<feature type="domain" description="Peptidase metallopeptidase" evidence="20">
    <location>
        <begin position="102"/>
        <end position="301"/>
    </location>
</feature>
<dbReference type="GO" id="GO:0008270">
    <property type="term" value="F:zinc ion binding"/>
    <property type="evidence" value="ECO:0007669"/>
    <property type="project" value="InterPro"/>
</dbReference>
<evidence type="ECO:0000256" key="18">
    <source>
        <dbReference type="PROSITE-ProRule" id="PRU01011"/>
    </source>
</evidence>
<dbReference type="FunFam" id="2.110.10.10:FF:000002">
    <property type="entry name" value="Matrix metallopeptidase 3"/>
    <property type="match status" value="1"/>
</dbReference>